<evidence type="ECO:0000256" key="2">
    <source>
        <dbReference type="ARBA" id="ARBA00004127"/>
    </source>
</evidence>
<dbReference type="EC" id="2.7.8.8" evidence="4"/>
<dbReference type="Gene3D" id="1.20.120.1760">
    <property type="match status" value="1"/>
</dbReference>
<dbReference type="InterPro" id="IPR048254">
    <property type="entry name" value="CDP_ALCOHOL_P_TRANSF_CS"/>
</dbReference>
<accession>A0A1F5VYW7</accession>
<dbReference type="AlphaFoldDB" id="A0A1F5VYW7"/>
<evidence type="ECO:0000256" key="5">
    <source>
        <dbReference type="ARBA" id="ARBA00017171"/>
    </source>
</evidence>
<organism evidence="16 17">
    <name type="scientific">Candidatus Fischerbacteria bacterium RBG_13_37_8</name>
    <dbReference type="NCBI Taxonomy" id="1817863"/>
    <lineage>
        <taxon>Bacteria</taxon>
        <taxon>Candidatus Fischeribacteriota</taxon>
    </lineage>
</organism>
<keyword evidence="11" id="KW-0472">Membrane</keyword>
<dbReference type="STRING" id="1817863.A2Y62_16040"/>
<dbReference type="EMBL" id="MFGW01000008">
    <property type="protein sequence ID" value="OGF68251.1"/>
    <property type="molecule type" value="Genomic_DNA"/>
</dbReference>
<keyword evidence="7 15" id="KW-0808">Transferase</keyword>
<evidence type="ECO:0000256" key="1">
    <source>
        <dbReference type="ARBA" id="ARBA00000287"/>
    </source>
</evidence>
<comment type="similarity">
    <text evidence="3 15">Belongs to the CDP-alcohol phosphatidyltransferase class-I family.</text>
</comment>
<evidence type="ECO:0000256" key="9">
    <source>
        <dbReference type="ARBA" id="ARBA00022989"/>
    </source>
</evidence>
<keyword evidence="9" id="KW-1133">Transmembrane helix</keyword>
<sequence>ADLFTMANGFCGIGAIFLAIKFISTEQASYIYCGAGLIPLAIVFDFFDGRVARWRHTSSPMGREMDSLADVISFGVSPAVMAYALGLNTILDAIILIFFAVCGLSRLARYNVAADKLSEGTNKVKYFEGTPITFSIIPLGITLILYVTGHLMPIPAGLFSFHLISLLYIISGCLMISKTIQIPKP</sequence>
<evidence type="ECO:0000256" key="14">
    <source>
        <dbReference type="ARBA" id="ARBA00032361"/>
    </source>
</evidence>
<keyword evidence="6" id="KW-0444">Lipid biosynthesis</keyword>
<dbReference type="GO" id="GO:0012505">
    <property type="term" value="C:endomembrane system"/>
    <property type="evidence" value="ECO:0007669"/>
    <property type="project" value="UniProtKB-SubCell"/>
</dbReference>
<keyword evidence="13" id="KW-1208">Phospholipid metabolism</keyword>
<dbReference type="InterPro" id="IPR004533">
    <property type="entry name" value="CDP-diaglyc--ser_O-PTrfase"/>
</dbReference>
<feature type="non-terminal residue" evidence="16">
    <location>
        <position position="1"/>
    </location>
</feature>
<evidence type="ECO:0000256" key="7">
    <source>
        <dbReference type="ARBA" id="ARBA00022679"/>
    </source>
</evidence>
<dbReference type="InterPro" id="IPR000462">
    <property type="entry name" value="CDP-OH_P_trans"/>
</dbReference>
<evidence type="ECO:0000256" key="4">
    <source>
        <dbReference type="ARBA" id="ARBA00013174"/>
    </source>
</evidence>
<dbReference type="Proteomes" id="UP000178943">
    <property type="component" value="Unassembled WGS sequence"/>
</dbReference>
<evidence type="ECO:0000256" key="13">
    <source>
        <dbReference type="ARBA" id="ARBA00023264"/>
    </source>
</evidence>
<dbReference type="InterPro" id="IPR050324">
    <property type="entry name" value="CDP-alcohol_PTase-I"/>
</dbReference>
<evidence type="ECO:0000256" key="11">
    <source>
        <dbReference type="ARBA" id="ARBA00023136"/>
    </source>
</evidence>
<evidence type="ECO:0000256" key="15">
    <source>
        <dbReference type="RuleBase" id="RU003750"/>
    </source>
</evidence>
<dbReference type="GO" id="GO:0003882">
    <property type="term" value="F:CDP-diacylglycerol-serine O-phosphatidyltransferase activity"/>
    <property type="evidence" value="ECO:0007669"/>
    <property type="project" value="UniProtKB-EC"/>
</dbReference>
<keyword evidence="10" id="KW-0443">Lipid metabolism</keyword>
<gene>
    <name evidence="16" type="ORF">A2Y62_16040</name>
</gene>
<evidence type="ECO:0000313" key="16">
    <source>
        <dbReference type="EMBL" id="OGF68251.1"/>
    </source>
</evidence>
<comment type="caution">
    <text evidence="16">The sequence shown here is derived from an EMBL/GenBank/DDBJ whole genome shotgun (WGS) entry which is preliminary data.</text>
</comment>
<dbReference type="PROSITE" id="PS00379">
    <property type="entry name" value="CDP_ALCOHOL_P_TRANSF"/>
    <property type="match status" value="1"/>
</dbReference>
<dbReference type="InterPro" id="IPR043130">
    <property type="entry name" value="CDP-OH_PTrfase_TM_dom"/>
</dbReference>
<dbReference type="NCBIfam" id="TIGR00473">
    <property type="entry name" value="pssA"/>
    <property type="match status" value="1"/>
</dbReference>
<keyword evidence="8" id="KW-0812">Transmembrane</keyword>
<dbReference type="GO" id="GO:0008654">
    <property type="term" value="P:phospholipid biosynthetic process"/>
    <property type="evidence" value="ECO:0007669"/>
    <property type="project" value="UniProtKB-KW"/>
</dbReference>
<evidence type="ECO:0000256" key="3">
    <source>
        <dbReference type="ARBA" id="ARBA00010441"/>
    </source>
</evidence>
<dbReference type="PANTHER" id="PTHR14269:SF61">
    <property type="entry name" value="CDP-DIACYLGLYCEROL--SERINE O-PHOSPHATIDYLTRANSFERASE"/>
    <property type="match status" value="1"/>
</dbReference>
<dbReference type="PANTHER" id="PTHR14269">
    <property type="entry name" value="CDP-DIACYLGLYCEROL--GLYCEROL-3-PHOSPHATE 3-PHOSPHATIDYLTRANSFERASE-RELATED"/>
    <property type="match status" value="1"/>
</dbReference>
<comment type="subcellular location">
    <subcellularLocation>
        <location evidence="2">Endomembrane system</location>
        <topology evidence="2">Multi-pass membrane protein</topology>
    </subcellularLocation>
</comment>
<evidence type="ECO:0000313" key="17">
    <source>
        <dbReference type="Proteomes" id="UP000178943"/>
    </source>
</evidence>
<dbReference type="GO" id="GO:0016020">
    <property type="term" value="C:membrane"/>
    <property type="evidence" value="ECO:0007669"/>
    <property type="project" value="InterPro"/>
</dbReference>
<protein>
    <recommendedName>
        <fullName evidence="5">CDP-diacylglycerol--serine O-phosphatidyltransferase</fullName>
        <ecNumber evidence="4">2.7.8.8</ecNumber>
    </recommendedName>
    <alternativeName>
        <fullName evidence="14">Phosphatidylserine synthase</fullName>
    </alternativeName>
</protein>
<proteinExistence type="inferred from homology"/>
<reference evidence="16 17" key="1">
    <citation type="journal article" date="2016" name="Nat. Commun.">
        <title>Thousands of microbial genomes shed light on interconnected biogeochemical processes in an aquifer system.</title>
        <authorList>
            <person name="Anantharaman K."/>
            <person name="Brown C.T."/>
            <person name="Hug L.A."/>
            <person name="Sharon I."/>
            <person name="Castelle C.J."/>
            <person name="Probst A.J."/>
            <person name="Thomas B.C."/>
            <person name="Singh A."/>
            <person name="Wilkins M.J."/>
            <person name="Karaoz U."/>
            <person name="Brodie E.L."/>
            <person name="Williams K.H."/>
            <person name="Hubbard S.S."/>
            <person name="Banfield J.F."/>
        </authorList>
    </citation>
    <scope>NUCLEOTIDE SEQUENCE [LARGE SCALE GENOMIC DNA]</scope>
</reference>
<evidence type="ECO:0000256" key="8">
    <source>
        <dbReference type="ARBA" id="ARBA00022692"/>
    </source>
</evidence>
<evidence type="ECO:0000256" key="6">
    <source>
        <dbReference type="ARBA" id="ARBA00022516"/>
    </source>
</evidence>
<dbReference type="Pfam" id="PF01066">
    <property type="entry name" value="CDP-OH_P_transf"/>
    <property type="match status" value="1"/>
</dbReference>
<comment type="catalytic activity">
    <reaction evidence="1">
        <text>a CDP-1,2-diacyl-sn-glycerol + L-serine = a 1,2-diacyl-sn-glycero-3-phospho-L-serine + CMP + H(+)</text>
        <dbReference type="Rhea" id="RHEA:16913"/>
        <dbReference type="ChEBI" id="CHEBI:15378"/>
        <dbReference type="ChEBI" id="CHEBI:33384"/>
        <dbReference type="ChEBI" id="CHEBI:57262"/>
        <dbReference type="ChEBI" id="CHEBI:58332"/>
        <dbReference type="ChEBI" id="CHEBI:60377"/>
        <dbReference type="EC" id="2.7.8.8"/>
    </reaction>
</comment>
<evidence type="ECO:0000256" key="12">
    <source>
        <dbReference type="ARBA" id="ARBA00023209"/>
    </source>
</evidence>
<evidence type="ECO:0000256" key="10">
    <source>
        <dbReference type="ARBA" id="ARBA00023098"/>
    </source>
</evidence>
<name>A0A1F5VYW7_9BACT</name>
<keyword evidence="12" id="KW-0594">Phospholipid biosynthesis</keyword>